<reference evidence="3" key="3">
    <citation type="submission" date="2015-06" db="UniProtKB">
        <authorList>
            <consortium name="EnsemblProtists"/>
        </authorList>
    </citation>
    <scope>IDENTIFICATION</scope>
</reference>
<dbReference type="EnsemblProtists" id="EKX55390">
    <property type="protein sequence ID" value="EKX55390"/>
    <property type="gene ID" value="GUITHDRAFT_99171"/>
</dbReference>
<feature type="region of interest" description="Disordered" evidence="1">
    <location>
        <begin position="34"/>
        <end position="60"/>
    </location>
</feature>
<dbReference type="Proteomes" id="UP000011087">
    <property type="component" value="Unassembled WGS sequence"/>
</dbReference>
<dbReference type="PaxDb" id="55529-EKX55390"/>
<reference evidence="4" key="2">
    <citation type="submission" date="2012-11" db="EMBL/GenBank/DDBJ databases">
        <authorList>
            <person name="Kuo A."/>
            <person name="Curtis B.A."/>
            <person name="Tanifuji G."/>
            <person name="Burki F."/>
            <person name="Gruber A."/>
            <person name="Irimia M."/>
            <person name="Maruyama S."/>
            <person name="Arias M.C."/>
            <person name="Ball S.G."/>
            <person name="Gile G.H."/>
            <person name="Hirakawa Y."/>
            <person name="Hopkins J.F."/>
            <person name="Rensing S.A."/>
            <person name="Schmutz J."/>
            <person name="Symeonidi A."/>
            <person name="Elias M."/>
            <person name="Eveleigh R.J."/>
            <person name="Herman E.K."/>
            <person name="Klute M.J."/>
            <person name="Nakayama T."/>
            <person name="Obornik M."/>
            <person name="Reyes-Prieto A."/>
            <person name="Armbrust E.V."/>
            <person name="Aves S.J."/>
            <person name="Beiko R.G."/>
            <person name="Coutinho P."/>
            <person name="Dacks J.B."/>
            <person name="Durnford D.G."/>
            <person name="Fast N.M."/>
            <person name="Green B.R."/>
            <person name="Grisdale C."/>
            <person name="Hempe F."/>
            <person name="Henrissat B."/>
            <person name="Hoppner M.P."/>
            <person name="Ishida K.-I."/>
            <person name="Kim E."/>
            <person name="Koreny L."/>
            <person name="Kroth P.G."/>
            <person name="Liu Y."/>
            <person name="Malik S.-B."/>
            <person name="Maier U.G."/>
            <person name="McRose D."/>
            <person name="Mock T."/>
            <person name="Neilson J.A."/>
            <person name="Onodera N.T."/>
            <person name="Poole A.M."/>
            <person name="Pritham E.J."/>
            <person name="Richards T.A."/>
            <person name="Rocap G."/>
            <person name="Roy S.W."/>
            <person name="Sarai C."/>
            <person name="Schaack S."/>
            <person name="Shirato S."/>
            <person name="Slamovits C.H."/>
            <person name="Spencer D.F."/>
            <person name="Suzuki S."/>
            <person name="Worden A.Z."/>
            <person name="Zauner S."/>
            <person name="Barry K."/>
            <person name="Bell C."/>
            <person name="Bharti A.K."/>
            <person name="Crow J.A."/>
            <person name="Grimwood J."/>
            <person name="Kramer R."/>
            <person name="Lindquist E."/>
            <person name="Lucas S."/>
            <person name="Salamov A."/>
            <person name="McFadden G.I."/>
            <person name="Lane C.E."/>
            <person name="Keeling P.J."/>
            <person name="Gray M.W."/>
            <person name="Grigoriev I.V."/>
            <person name="Archibald J.M."/>
        </authorList>
    </citation>
    <scope>NUCLEOTIDE SEQUENCE</scope>
    <source>
        <strain evidence="4">CCMP2712</strain>
    </source>
</reference>
<dbReference type="HOGENOM" id="CLU_140683_0_0_1"/>
<dbReference type="KEGG" id="gtt:GUITHDRAFT_99171"/>
<evidence type="ECO:0000313" key="3">
    <source>
        <dbReference type="EnsemblProtists" id="EKX55390"/>
    </source>
</evidence>
<keyword evidence="4" id="KW-1185">Reference proteome</keyword>
<dbReference type="EMBL" id="JH992965">
    <property type="protein sequence ID" value="EKX55390.1"/>
    <property type="molecule type" value="Genomic_DNA"/>
</dbReference>
<sequence length="142" mass="15455">MPHHLGLAPISVPLDDLHDALSWQHVLFPQGRPNTPSSASLKSADGLSTASCPSDDDDLLQHPWTAEEAAVHARVEQDKFISLPSNFKLETRRVSLVIRCAGPEGMLLRSLEEALHKHGGSFFETEAGEDVSKAVVDAVEIR</sequence>
<protein>
    <submittedName>
        <fullName evidence="2 3">Uncharacterized protein</fullName>
    </submittedName>
</protein>
<name>L1K4K3_GUITC</name>
<dbReference type="AlphaFoldDB" id="L1K4K3"/>
<gene>
    <name evidence="2" type="ORF">GUITHDRAFT_99171</name>
</gene>
<evidence type="ECO:0000313" key="2">
    <source>
        <dbReference type="EMBL" id="EKX55390.1"/>
    </source>
</evidence>
<evidence type="ECO:0000256" key="1">
    <source>
        <dbReference type="SAM" id="MobiDB-lite"/>
    </source>
</evidence>
<proteinExistence type="predicted"/>
<reference evidence="2 4" key="1">
    <citation type="journal article" date="2012" name="Nature">
        <title>Algal genomes reveal evolutionary mosaicism and the fate of nucleomorphs.</title>
        <authorList>
            <consortium name="DOE Joint Genome Institute"/>
            <person name="Curtis B.A."/>
            <person name="Tanifuji G."/>
            <person name="Burki F."/>
            <person name="Gruber A."/>
            <person name="Irimia M."/>
            <person name="Maruyama S."/>
            <person name="Arias M.C."/>
            <person name="Ball S.G."/>
            <person name="Gile G.H."/>
            <person name="Hirakawa Y."/>
            <person name="Hopkins J.F."/>
            <person name="Kuo A."/>
            <person name="Rensing S.A."/>
            <person name="Schmutz J."/>
            <person name="Symeonidi A."/>
            <person name="Elias M."/>
            <person name="Eveleigh R.J."/>
            <person name="Herman E.K."/>
            <person name="Klute M.J."/>
            <person name="Nakayama T."/>
            <person name="Obornik M."/>
            <person name="Reyes-Prieto A."/>
            <person name="Armbrust E.V."/>
            <person name="Aves S.J."/>
            <person name="Beiko R.G."/>
            <person name="Coutinho P."/>
            <person name="Dacks J.B."/>
            <person name="Durnford D.G."/>
            <person name="Fast N.M."/>
            <person name="Green B.R."/>
            <person name="Grisdale C.J."/>
            <person name="Hempel F."/>
            <person name="Henrissat B."/>
            <person name="Hoppner M.P."/>
            <person name="Ishida K."/>
            <person name="Kim E."/>
            <person name="Koreny L."/>
            <person name="Kroth P.G."/>
            <person name="Liu Y."/>
            <person name="Malik S.B."/>
            <person name="Maier U.G."/>
            <person name="McRose D."/>
            <person name="Mock T."/>
            <person name="Neilson J.A."/>
            <person name="Onodera N.T."/>
            <person name="Poole A.M."/>
            <person name="Pritham E.J."/>
            <person name="Richards T.A."/>
            <person name="Rocap G."/>
            <person name="Roy S.W."/>
            <person name="Sarai C."/>
            <person name="Schaack S."/>
            <person name="Shirato S."/>
            <person name="Slamovits C.H."/>
            <person name="Spencer D.F."/>
            <person name="Suzuki S."/>
            <person name="Worden A.Z."/>
            <person name="Zauner S."/>
            <person name="Barry K."/>
            <person name="Bell C."/>
            <person name="Bharti A.K."/>
            <person name="Crow J.A."/>
            <person name="Grimwood J."/>
            <person name="Kramer R."/>
            <person name="Lindquist E."/>
            <person name="Lucas S."/>
            <person name="Salamov A."/>
            <person name="McFadden G.I."/>
            <person name="Lane C.E."/>
            <person name="Keeling P.J."/>
            <person name="Gray M.W."/>
            <person name="Grigoriev I.V."/>
            <person name="Archibald J.M."/>
        </authorList>
    </citation>
    <scope>NUCLEOTIDE SEQUENCE</scope>
    <source>
        <strain evidence="2 4">CCMP2712</strain>
    </source>
</reference>
<accession>L1K4K3</accession>
<dbReference type="GeneID" id="17312102"/>
<evidence type="ECO:0000313" key="4">
    <source>
        <dbReference type="Proteomes" id="UP000011087"/>
    </source>
</evidence>
<dbReference type="RefSeq" id="XP_005842370.1">
    <property type="nucleotide sequence ID" value="XM_005842313.1"/>
</dbReference>
<feature type="compositionally biased region" description="Polar residues" evidence="1">
    <location>
        <begin position="34"/>
        <end position="52"/>
    </location>
</feature>
<organism evidence="2">
    <name type="scientific">Guillardia theta (strain CCMP2712)</name>
    <name type="common">Cryptophyte</name>
    <dbReference type="NCBI Taxonomy" id="905079"/>
    <lineage>
        <taxon>Eukaryota</taxon>
        <taxon>Cryptophyceae</taxon>
        <taxon>Pyrenomonadales</taxon>
        <taxon>Geminigeraceae</taxon>
        <taxon>Guillardia</taxon>
    </lineage>
</organism>